<protein>
    <submittedName>
        <fullName evidence="1">Uncharacterized protein</fullName>
    </submittedName>
</protein>
<evidence type="ECO:0000313" key="2">
    <source>
        <dbReference type="Proteomes" id="UP001049176"/>
    </source>
</evidence>
<dbReference type="KEGG" id="more:E1B28_008066"/>
<name>A0A9P7S391_9AGAR</name>
<accession>A0A9P7S391</accession>
<dbReference type="Proteomes" id="UP001049176">
    <property type="component" value="Chromosome 4"/>
</dbReference>
<comment type="caution">
    <text evidence="1">The sequence shown here is derived from an EMBL/GenBank/DDBJ whole genome shotgun (WGS) entry which is preliminary data.</text>
</comment>
<dbReference type="RefSeq" id="XP_043010940.1">
    <property type="nucleotide sequence ID" value="XM_043152853.1"/>
</dbReference>
<reference evidence="1" key="1">
    <citation type="journal article" date="2021" name="Genome Biol. Evol.">
        <title>The assembled and annotated genome of the fairy-ring fungus Marasmius oreades.</title>
        <authorList>
            <person name="Hiltunen M."/>
            <person name="Ament-Velasquez S.L."/>
            <person name="Johannesson H."/>
        </authorList>
    </citation>
    <scope>NUCLEOTIDE SEQUENCE</scope>
    <source>
        <strain evidence="1">03SP1</strain>
    </source>
</reference>
<keyword evidence="2" id="KW-1185">Reference proteome</keyword>
<dbReference type="EMBL" id="CM032184">
    <property type="protein sequence ID" value="KAG7094470.1"/>
    <property type="molecule type" value="Genomic_DNA"/>
</dbReference>
<proteinExistence type="predicted"/>
<gene>
    <name evidence="1" type="ORF">E1B28_008066</name>
</gene>
<organism evidence="1 2">
    <name type="scientific">Marasmius oreades</name>
    <name type="common">fairy-ring Marasmius</name>
    <dbReference type="NCBI Taxonomy" id="181124"/>
    <lineage>
        <taxon>Eukaryota</taxon>
        <taxon>Fungi</taxon>
        <taxon>Dikarya</taxon>
        <taxon>Basidiomycota</taxon>
        <taxon>Agaricomycotina</taxon>
        <taxon>Agaricomycetes</taxon>
        <taxon>Agaricomycetidae</taxon>
        <taxon>Agaricales</taxon>
        <taxon>Marasmiineae</taxon>
        <taxon>Marasmiaceae</taxon>
        <taxon>Marasmius</taxon>
    </lineage>
</organism>
<evidence type="ECO:0000313" key="1">
    <source>
        <dbReference type="EMBL" id="KAG7094470.1"/>
    </source>
</evidence>
<sequence>MAATSSFFQDSHHMDFSGGNSFTNARTIVNHNYPALPQPGYGVSCLRDKERSDKEKLFNLAEEHGFRLIRMGDIIMGKEVSSDILNISVKRPAGRVLKDTNPFRSRVNGGDQVGVSCKIRRRIQNATIINFQDQNFTMVTFKPEDGTDAENIEMVWKQIYDASSSQRHDMLPQLFGLSQSRIPTLIFHDAFIGGGAIFSQLGVNAPVVRSYLWHQIYHSFYTMVDDSDMQRLLKNVQTFNLEEWVFNFRSNVWQYDITSSFSELPRSRSRTLFTSFQLMNQPNQNLCLESEAIVGGLQEEFFKLVTSFGVMHILPHDFVPHGLLTFGAIIDWGKSHILAHLPSIPFPEWHLYPSIHGVKSRLSESVPGHIDLIFDEPGVNIIRLQVGLKIASDKREHLQCTYLSQSLQLSKNTGCPEATWNSVLLMDEIVFILTGTFTTDFICNYSSQVYLFIQPLLSISTERINNMPCLHWPLDTQLYYWSSDSKGNIPIPEEDWAQYCIPVLDLDIYIGTSWTQFDYASVQEYLTIKGYDPYSDEYARVHGYQIMNQWDPHTGDEWVHLESQEWTKAEGQLCSIMSSSTDSLISQSETCHENPGSNEALKNLKSDKFMSWLSRDWLKHGHGKPPFIYFWELPA</sequence>
<dbReference type="GeneID" id="66077142"/>
<dbReference type="OrthoDB" id="3130930at2759"/>
<dbReference type="AlphaFoldDB" id="A0A9P7S391"/>